<keyword evidence="3" id="KW-1185">Reference proteome</keyword>
<proteinExistence type="predicted"/>
<evidence type="ECO:0000313" key="2">
    <source>
        <dbReference type="EMBL" id="WKW16529.1"/>
    </source>
</evidence>
<protein>
    <submittedName>
        <fullName evidence="1">Uncharacterized protein</fullName>
    </submittedName>
</protein>
<dbReference type="EMBL" id="CP130612">
    <property type="protein sequence ID" value="WKW13623.1"/>
    <property type="molecule type" value="Genomic_DNA"/>
</dbReference>
<accession>A0AA49JXW3</accession>
<name>A0AA49JXW3_9BACT</name>
<dbReference type="KEGG" id="pspc:Strain318_002946"/>
<sequence length="219" mass="22983">MTAGMPMAAALAGIPAGVQAFGPWAGRRQLFVRFAGEAETATMYLAPALIRELQRQLQRSAFHSVAISGRDPLGSVAFLKAALDGAKPTVPVMLDTDGMRPTELPALLGQLALVQVTVEFGGGEAALDRAIETLKVAATGGVAHALVLIPREDTSDSMLLRLVEEAHAASAATQIVIHPPVGENAAVLDRRWASLLEQAMAVHADTRLAMRIAPPSGLR</sequence>
<dbReference type="RefSeq" id="WP_367886461.1">
    <property type="nucleotide sequence ID" value="NZ_CP130612.1"/>
</dbReference>
<evidence type="ECO:0000313" key="1">
    <source>
        <dbReference type="EMBL" id="WKW13623.1"/>
    </source>
</evidence>
<dbReference type="EMBL" id="CP130613">
    <property type="protein sequence ID" value="WKW16529.1"/>
    <property type="molecule type" value="Genomic_DNA"/>
</dbReference>
<accession>A0AA49Q961</accession>
<evidence type="ECO:0000313" key="3">
    <source>
        <dbReference type="Proteomes" id="UP001229955"/>
    </source>
</evidence>
<reference evidence="1" key="1">
    <citation type="submission" date="2023-07" db="EMBL/GenBank/DDBJ databases">
        <authorList>
            <person name="Haufschild T."/>
            <person name="Kallscheuer N."/>
            <person name="Hammer J."/>
            <person name="Kohn T."/>
            <person name="Kabuu M."/>
            <person name="Jogler M."/>
            <person name="Wohfarth N."/>
            <person name="Heuer A."/>
            <person name="Rohde M."/>
            <person name="van Teeseling M.C.F."/>
            <person name="Jogler C."/>
        </authorList>
    </citation>
    <scope>NUCLEOTIDE SEQUENCE</scope>
    <source>
        <strain evidence="1">Strain 138</strain>
        <strain evidence="2">Strain 318</strain>
    </source>
</reference>
<organism evidence="1">
    <name type="scientific">Pseudogemmatithrix spongiicola</name>
    <dbReference type="NCBI Taxonomy" id="3062599"/>
    <lineage>
        <taxon>Bacteria</taxon>
        <taxon>Pseudomonadati</taxon>
        <taxon>Gemmatimonadota</taxon>
        <taxon>Gemmatimonadia</taxon>
        <taxon>Gemmatimonadales</taxon>
        <taxon>Gemmatimonadaceae</taxon>
        <taxon>Pseudogemmatithrix</taxon>
    </lineage>
</organism>
<gene>
    <name evidence="1" type="ORF">Strain138_002948</name>
    <name evidence="2" type="ORF">Strain318_002946</name>
</gene>
<dbReference type="Proteomes" id="UP001229955">
    <property type="component" value="Chromosome"/>
</dbReference>
<dbReference type="AlphaFoldDB" id="A0AA49JXW3"/>